<evidence type="ECO:0000259" key="3">
    <source>
        <dbReference type="PROSITE" id="PS51708"/>
    </source>
</evidence>
<dbReference type="InterPro" id="IPR038186">
    <property type="entry name" value="CHAD_dom_sf"/>
</dbReference>
<dbReference type="SMART" id="SM01118">
    <property type="entry name" value="CYTH"/>
    <property type="match status" value="1"/>
</dbReference>
<dbReference type="Pfam" id="PF01928">
    <property type="entry name" value="CYTH"/>
    <property type="match status" value="1"/>
</dbReference>
<protein>
    <submittedName>
        <fullName evidence="4">CHAD domain-containing protein</fullName>
    </submittedName>
</protein>
<dbReference type="InterPro" id="IPR023577">
    <property type="entry name" value="CYTH_domain"/>
</dbReference>
<organism evidence="4 5">
    <name type="scientific">Eiseniibacteriota bacterium</name>
    <dbReference type="NCBI Taxonomy" id="2212470"/>
    <lineage>
        <taxon>Bacteria</taxon>
        <taxon>Candidatus Eiseniibacteriota</taxon>
    </lineage>
</organism>
<dbReference type="Proteomes" id="UP000317716">
    <property type="component" value="Unassembled WGS sequence"/>
</dbReference>
<dbReference type="PANTHER" id="PTHR39339">
    <property type="entry name" value="SLR1444 PROTEIN"/>
    <property type="match status" value="1"/>
</dbReference>
<proteinExistence type="predicted"/>
<sequence length="621" mass="68630">MKPREVFRTGERVVTEGRNPPRMRSDAREALVATPRDRHLHFRGDPSRTDGKHGVTAPVRPKSAPLAGHSEIEAKYVVPDAATFEKLRSLAALGEYHLVGGGERRITDHYLDTPRRALLHGGYSCRRRADDAGRPEVVTVKGLGRAQEAVHHRAEHEAEVPPGTPPDRWPAGPGRDIVMRLAGDEPLVELVRVGQRRLTREVEREGQRIAVLSLDRVEFGPPALPAAYELEIELAPSGDTTDLRAIADRLQPFGLRPQALSKLERALALLDASESWTPDSAVERAALPPPHPPEPGAKTGKAKARASRRASGTGVSANEPMSEAGRKILRFHWEEALAREAGTIAGEDPEELHRMRVATRRQRAALRIVGPHFRRKEIRPVRDGLRTLGGFLGAVRDLDVLLVAAREYQSTRAQAEARAFQGLLEAWTRRDRDARRQMLAHLRGPDYTSFKEEYTRFLDTSGAGARTPADDEHPRATRVAHVLPSEIWAHYGAVCAYESLLPGAPVASLHALRIEGKRLRYLLEFFRDVLDRRADKAIESMVALQDHLGELQDAVVTMGLVREFLSGPDALATPGAPAAAARYLESRQARVDELRRGLDRPWSRVAGPAFRACLSRAVAAL</sequence>
<dbReference type="SMART" id="SM00880">
    <property type="entry name" value="CHAD"/>
    <property type="match status" value="1"/>
</dbReference>
<accession>A0A538T4T2</accession>
<evidence type="ECO:0000256" key="1">
    <source>
        <dbReference type="SAM" id="MobiDB-lite"/>
    </source>
</evidence>
<dbReference type="EMBL" id="VBOS01000071">
    <property type="protein sequence ID" value="TMQ58651.1"/>
    <property type="molecule type" value="Genomic_DNA"/>
</dbReference>
<comment type="caution">
    <text evidence="4">The sequence shown here is derived from an EMBL/GenBank/DDBJ whole genome shotgun (WGS) entry which is preliminary data.</text>
</comment>
<evidence type="ECO:0000313" key="5">
    <source>
        <dbReference type="Proteomes" id="UP000317716"/>
    </source>
</evidence>
<dbReference type="PROSITE" id="PS51707">
    <property type="entry name" value="CYTH"/>
    <property type="match status" value="1"/>
</dbReference>
<feature type="compositionally biased region" description="Basic and acidic residues" evidence="1">
    <location>
        <begin position="42"/>
        <end position="53"/>
    </location>
</feature>
<dbReference type="InterPro" id="IPR007899">
    <property type="entry name" value="CHAD_dom"/>
</dbReference>
<dbReference type="Gene3D" id="1.40.20.10">
    <property type="entry name" value="CHAD domain"/>
    <property type="match status" value="1"/>
</dbReference>
<feature type="non-terminal residue" evidence="4">
    <location>
        <position position="621"/>
    </location>
</feature>
<dbReference type="Gene3D" id="2.40.320.10">
    <property type="entry name" value="Hypothetical Protein Pfu-838710-001"/>
    <property type="match status" value="1"/>
</dbReference>
<gene>
    <name evidence="4" type="ORF">E6K72_02340</name>
</gene>
<feature type="domain" description="CYTH" evidence="2">
    <location>
        <begin position="69"/>
        <end position="273"/>
    </location>
</feature>
<evidence type="ECO:0000313" key="4">
    <source>
        <dbReference type="EMBL" id="TMQ58651.1"/>
    </source>
</evidence>
<dbReference type="InterPro" id="IPR033469">
    <property type="entry name" value="CYTH-like_dom_sf"/>
</dbReference>
<reference evidence="4 5" key="1">
    <citation type="journal article" date="2019" name="Nat. Microbiol.">
        <title>Mediterranean grassland soil C-N compound turnover is dependent on rainfall and depth, and is mediated by genomically divergent microorganisms.</title>
        <authorList>
            <person name="Diamond S."/>
            <person name="Andeer P.F."/>
            <person name="Li Z."/>
            <person name="Crits-Christoph A."/>
            <person name="Burstein D."/>
            <person name="Anantharaman K."/>
            <person name="Lane K.R."/>
            <person name="Thomas B.C."/>
            <person name="Pan C."/>
            <person name="Northen T.R."/>
            <person name="Banfield J.F."/>
        </authorList>
    </citation>
    <scope>NUCLEOTIDE SEQUENCE [LARGE SCALE GENOMIC DNA]</scope>
    <source>
        <strain evidence="4">WS_2</strain>
    </source>
</reference>
<dbReference type="PROSITE" id="PS51708">
    <property type="entry name" value="CHAD"/>
    <property type="match status" value="1"/>
</dbReference>
<feature type="region of interest" description="Disordered" evidence="1">
    <location>
        <begin position="280"/>
        <end position="321"/>
    </location>
</feature>
<dbReference type="PANTHER" id="PTHR39339:SF1">
    <property type="entry name" value="CHAD DOMAIN-CONTAINING PROTEIN"/>
    <property type="match status" value="1"/>
</dbReference>
<feature type="region of interest" description="Disordered" evidence="1">
    <location>
        <begin position="38"/>
        <end position="64"/>
    </location>
</feature>
<dbReference type="SUPFAM" id="SSF55154">
    <property type="entry name" value="CYTH-like phosphatases"/>
    <property type="match status" value="1"/>
</dbReference>
<feature type="domain" description="CHAD" evidence="3">
    <location>
        <begin position="318"/>
        <end position="607"/>
    </location>
</feature>
<dbReference type="Pfam" id="PF05235">
    <property type="entry name" value="CHAD"/>
    <property type="match status" value="1"/>
</dbReference>
<dbReference type="AlphaFoldDB" id="A0A538T4T2"/>
<name>A0A538T4T2_UNCEI</name>
<evidence type="ECO:0000259" key="2">
    <source>
        <dbReference type="PROSITE" id="PS51707"/>
    </source>
</evidence>